<dbReference type="AlphaFoldDB" id="A0AAD9GA87"/>
<reference evidence="2" key="1">
    <citation type="submission" date="2023-08" db="EMBL/GenBank/DDBJ databases">
        <title>Reference Genome Resource for the Citrus Pathogen Phytophthora citrophthora.</title>
        <authorList>
            <person name="Moller H."/>
            <person name="Coetzee B."/>
            <person name="Rose L.J."/>
            <person name="Van Niekerk J.M."/>
        </authorList>
    </citation>
    <scope>NUCLEOTIDE SEQUENCE</scope>
    <source>
        <strain evidence="2">STE-U-9442</strain>
    </source>
</reference>
<evidence type="ECO:0000313" key="3">
    <source>
        <dbReference type="Proteomes" id="UP001259832"/>
    </source>
</evidence>
<feature type="compositionally biased region" description="Basic and acidic residues" evidence="1">
    <location>
        <begin position="81"/>
        <end position="91"/>
    </location>
</feature>
<gene>
    <name evidence="2" type="ORF">P3T76_011276</name>
</gene>
<feature type="region of interest" description="Disordered" evidence="1">
    <location>
        <begin position="80"/>
        <end position="100"/>
    </location>
</feature>
<proteinExistence type="predicted"/>
<dbReference type="EMBL" id="JASMQC010000025">
    <property type="protein sequence ID" value="KAK1934667.1"/>
    <property type="molecule type" value="Genomic_DNA"/>
</dbReference>
<keyword evidence="3" id="KW-1185">Reference proteome</keyword>
<organism evidence="2 3">
    <name type="scientific">Phytophthora citrophthora</name>
    <dbReference type="NCBI Taxonomy" id="4793"/>
    <lineage>
        <taxon>Eukaryota</taxon>
        <taxon>Sar</taxon>
        <taxon>Stramenopiles</taxon>
        <taxon>Oomycota</taxon>
        <taxon>Peronosporomycetes</taxon>
        <taxon>Peronosporales</taxon>
        <taxon>Peronosporaceae</taxon>
        <taxon>Phytophthora</taxon>
    </lineage>
</organism>
<sequence>MIKIDETFEMLERGVSLVSDASSSPIKPSAPPEVVAFMKKHSIHPGPWEVYLERASPREMDELDAVLDLNTKYFGFNNWDPSEKGGRRDGRCSLTTTPSR</sequence>
<dbReference type="Proteomes" id="UP001259832">
    <property type="component" value="Unassembled WGS sequence"/>
</dbReference>
<comment type="caution">
    <text evidence="2">The sequence shown here is derived from an EMBL/GenBank/DDBJ whole genome shotgun (WGS) entry which is preliminary data.</text>
</comment>
<name>A0AAD9GA87_9STRA</name>
<protein>
    <submittedName>
        <fullName evidence="2">Uncharacterized protein</fullName>
    </submittedName>
</protein>
<evidence type="ECO:0000313" key="2">
    <source>
        <dbReference type="EMBL" id="KAK1934667.1"/>
    </source>
</evidence>
<accession>A0AAD9GA87</accession>
<evidence type="ECO:0000256" key="1">
    <source>
        <dbReference type="SAM" id="MobiDB-lite"/>
    </source>
</evidence>